<dbReference type="Gene3D" id="3.40.50.300">
    <property type="entry name" value="P-loop containing nucleotide triphosphate hydrolases"/>
    <property type="match status" value="1"/>
</dbReference>
<dbReference type="GO" id="GO:0042148">
    <property type="term" value="P:DNA strand invasion"/>
    <property type="evidence" value="ECO:0007669"/>
    <property type="project" value="TreeGrafter"/>
</dbReference>
<dbReference type="Proteomes" id="UP000008066">
    <property type="component" value="Unassembled WGS sequence"/>
</dbReference>
<sequence length="576" mass="62707">MTDLLRVLPHFPIGPYARLLPVLEQHGLTTSDLLTLEAAEIGKRTHLPLLDIKRLCDAVLSALHADLGVVSTPKARSNTAGTVSETTVDEPGDGVGRWKQQQEQRKHKQQLKNTFANLISQWHTISTLDPTLDAALSGGIPIRTITEITGESGTGKTQFLLTLLLSVQLPPPHGLGRPAMYISTEAPLPTRRLSQMLSTNPVFQQPPRHQRPSLDRILSTSTPDLESQDHILTFQVPVEIERRNVGLLVLDSVAANYRAEFERAGGKQGSNMGARTAELVRLGMLLRELALKYDMAVVVANQVADRFPGEVFVPPPVPLSTAHRPAKHPRLQKVDDSPLAPRSKLPAPEPDTPETPANIPPPSSVPLPSSQLLPTTPTPNPAVKNSSTLPSSSTSDLKDERVQRQQQHQPAVLLLDHQQRWFTGWGDTPSSLYSTTGPLLKTPSLGLVWTTQLGMRIALFRKPRPAYGYRTPASRIDGNATHAAAVVARDGTMGIGDDYEAVVEKEETRRVLLASKGSSSGNSAWRRWMKVVFASHVAESGPGVEEAPGAVEFEVWMGGLRAVQKQGTGKKSSWGK</sequence>
<evidence type="ECO:0000256" key="3">
    <source>
        <dbReference type="SAM" id="MobiDB-lite"/>
    </source>
</evidence>
<evidence type="ECO:0000256" key="2">
    <source>
        <dbReference type="ARBA" id="ARBA00022840"/>
    </source>
</evidence>
<dbReference type="PANTHER" id="PTHR22942:SF66">
    <property type="entry name" value="RE19845P"/>
    <property type="match status" value="1"/>
</dbReference>
<dbReference type="Pfam" id="PF08423">
    <property type="entry name" value="Rad51"/>
    <property type="match status" value="1"/>
</dbReference>
<dbReference type="InterPro" id="IPR027417">
    <property type="entry name" value="P-loop_NTPase"/>
</dbReference>
<evidence type="ECO:0000259" key="4">
    <source>
        <dbReference type="PROSITE" id="PS50162"/>
    </source>
</evidence>
<dbReference type="GO" id="GO:0000730">
    <property type="term" value="P:DNA recombinase assembly"/>
    <property type="evidence" value="ECO:0007669"/>
    <property type="project" value="TreeGrafter"/>
</dbReference>
<dbReference type="GO" id="GO:0140664">
    <property type="term" value="F:ATP-dependent DNA damage sensor activity"/>
    <property type="evidence" value="ECO:0007669"/>
    <property type="project" value="InterPro"/>
</dbReference>
<gene>
    <name evidence="5" type="ORF">CTHT_0005510</name>
</gene>
<dbReference type="GO" id="GO:0003697">
    <property type="term" value="F:single-stranded DNA binding"/>
    <property type="evidence" value="ECO:0007669"/>
    <property type="project" value="TreeGrafter"/>
</dbReference>
<feature type="compositionally biased region" description="Low complexity" evidence="3">
    <location>
        <begin position="386"/>
        <end position="395"/>
    </location>
</feature>
<dbReference type="GO" id="GO:0003690">
    <property type="term" value="F:double-stranded DNA binding"/>
    <property type="evidence" value="ECO:0007669"/>
    <property type="project" value="TreeGrafter"/>
</dbReference>
<dbReference type="GO" id="GO:0061982">
    <property type="term" value="P:meiosis I cell cycle process"/>
    <property type="evidence" value="ECO:0007669"/>
    <property type="project" value="UniProtKB-ARBA"/>
</dbReference>
<dbReference type="InterPro" id="IPR020588">
    <property type="entry name" value="RecA_ATP-bd"/>
</dbReference>
<keyword evidence="2" id="KW-0067">ATP-binding</keyword>
<dbReference type="KEGG" id="cthr:CTHT_0005510"/>
<dbReference type="RefSeq" id="XP_006691085.1">
    <property type="nucleotide sequence ID" value="XM_006691022.1"/>
</dbReference>
<dbReference type="GO" id="GO:0006312">
    <property type="term" value="P:mitotic recombination"/>
    <property type="evidence" value="ECO:0007669"/>
    <property type="project" value="TreeGrafter"/>
</dbReference>
<accession>G0RY57</accession>
<dbReference type="STRING" id="759272.G0RY57"/>
<reference evidence="5 6" key="1">
    <citation type="journal article" date="2011" name="Cell">
        <title>Insight into structure and assembly of the nuclear pore complex by utilizing the genome of a eukaryotic thermophile.</title>
        <authorList>
            <person name="Amlacher S."/>
            <person name="Sarges P."/>
            <person name="Flemming D."/>
            <person name="van Noort V."/>
            <person name="Kunze R."/>
            <person name="Devos D.P."/>
            <person name="Arumugam M."/>
            <person name="Bork P."/>
            <person name="Hurt E."/>
        </authorList>
    </citation>
    <scope>NUCLEOTIDE SEQUENCE [LARGE SCALE GENOMIC DNA]</scope>
    <source>
        <strain evidence="6">DSM 1495 / CBS 144.50 / IMI 039719</strain>
    </source>
</reference>
<feature type="compositionally biased region" description="Polar residues" evidence="3">
    <location>
        <begin position="74"/>
        <end position="86"/>
    </location>
</feature>
<evidence type="ECO:0000313" key="5">
    <source>
        <dbReference type="EMBL" id="EGS23843.1"/>
    </source>
</evidence>
<evidence type="ECO:0000313" key="6">
    <source>
        <dbReference type="Proteomes" id="UP000008066"/>
    </source>
</evidence>
<keyword evidence="6" id="KW-1185">Reference proteome</keyword>
<keyword evidence="1" id="KW-0547">Nucleotide-binding</keyword>
<feature type="region of interest" description="Disordered" evidence="3">
    <location>
        <begin position="74"/>
        <end position="96"/>
    </location>
</feature>
<proteinExistence type="predicted"/>
<dbReference type="HOGENOM" id="CLU_013059_1_0_1"/>
<evidence type="ECO:0000256" key="1">
    <source>
        <dbReference type="ARBA" id="ARBA00022741"/>
    </source>
</evidence>
<dbReference type="OrthoDB" id="1861185at2759"/>
<dbReference type="InterPro" id="IPR013632">
    <property type="entry name" value="Rad51_C"/>
</dbReference>
<dbReference type="SUPFAM" id="SSF52540">
    <property type="entry name" value="P-loop containing nucleoside triphosphate hydrolases"/>
    <property type="match status" value="1"/>
</dbReference>
<dbReference type="GO" id="GO:0005524">
    <property type="term" value="F:ATP binding"/>
    <property type="evidence" value="ECO:0007669"/>
    <property type="project" value="UniProtKB-KW"/>
</dbReference>
<feature type="domain" description="RecA family profile 1" evidence="4">
    <location>
        <begin position="121"/>
        <end position="303"/>
    </location>
</feature>
<dbReference type="GO" id="GO:0000150">
    <property type="term" value="F:DNA strand exchange activity"/>
    <property type="evidence" value="ECO:0007669"/>
    <property type="project" value="TreeGrafter"/>
</dbReference>
<dbReference type="PANTHER" id="PTHR22942">
    <property type="entry name" value="RECA/RAD51/RADA DNA STRAND-PAIRING FAMILY MEMBER"/>
    <property type="match status" value="1"/>
</dbReference>
<dbReference type="eggNOG" id="KOG1564">
    <property type="taxonomic scope" value="Eukaryota"/>
</dbReference>
<feature type="compositionally biased region" description="Low complexity" evidence="3">
    <location>
        <begin position="366"/>
        <end position="375"/>
    </location>
</feature>
<dbReference type="AlphaFoldDB" id="G0RY57"/>
<feature type="region of interest" description="Disordered" evidence="3">
    <location>
        <begin position="318"/>
        <end position="408"/>
    </location>
</feature>
<dbReference type="GeneID" id="18254589"/>
<organism evidence="6">
    <name type="scientific">Chaetomium thermophilum (strain DSM 1495 / CBS 144.50 / IMI 039719)</name>
    <name type="common">Thermochaetoides thermophila</name>
    <dbReference type="NCBI Taxonomy" id="759272"/>
    <lineage>
        <taxon>Eukaryota</taxon>
        <taxon>Fungi</taxon>
        <taxon>Dikarya</taxon>
        <taxon>Ascomycota</taxon>
        <taxon>Pezizomycotina</taxon>
        <taxon>Sordariomycetes</taxon>
        <taxon>Sordariomycetidae</taxon>
        <taxon>Sordariales</taxon>
        <taxon>Chaetomiaceae</taxon>
        <taxon>Thermochaetoides</taxon>
    </lineage>
</organism>
<protein>
    <submittedName>
        <fullName evidence="5">DNA repair protein (Rad57)-like protein</fullName>
    </submittedName>
</protein>
<dbReference type="PROSITE" id="PS50162">
    <property type="entry name" value="RECA_2"/>
    <property type="match status" value="1"/>
</dbReference>
<name>G0RY57_CHATD</name>
<dbReference type="EMBL" id="GL988032">
    <property type="protein sequence ID" value="EGS23843.1"/>
    <property type="molecule type" value="Genomic_DNA"/>
</dbReference>
<dbReference type="OMA" id="GDGAYPE"/>